<comment type="caution">
    <text evidence="2">The sequence shown here is derived from an EMBL/GenBank/DDBJ whole genome shotgun (WGS) entry which is preliminary data.</text>
</comment>
<dbReference type="AlphaFoldDB" id="A0A151AM32"/>
<evidence type="ECO:0000256" key="1">
    <source>
        <dbReference type="SAM" id="SignalP"/>
    </source>
</evidence>
<name>A0A151AM32_9CLOT</name>
<protein>
    <submittedName>
        <fullName evidence="2">Uncharacterized protein</fullName>
    </submittedName>
</protein>
<dbReference type="Gene3D" id="2.50.20.10">
    <property type="entry name" value="Lipoprotein localisation LolA/LolB/LppX"/>
    <property type="match status" value="1"/>
</dbReference>
<accession>A0A151AM32</accession>
<dbReference type="RefSeq" id="WP_061858782.1">
    <property type="nucleotide sequence ID" value="NZ_LTBB01000010.1"/>
</dbReference>
<feature type="chain" id="PRO_5007577760" evidence="1">
    <location>
        <begin position="24"/>
        <end position="201"/>
    </location>
</feature>
<reference evidence="2 3" key="1">
    <citation type="submission" date="2016-02" db="EMBL/GenBank/DDBJ databases">
        <title>Genome sequence of Clostridium colicanis DSM 13634.</title>
        <authorList>
            <person name="Poehlein A."/>
            <person name="Daniel R."/>
        </authorList>
    </citation>
    <scope>NUCLEOTIDE SEQUENCE [LARGE SCALE GENOMIC DNA]</scope>
    <source>
        <strain evidence="2 3">DSM 13634</strain>
    </source>
</reference>
<dbReference type="EMBL" id="LTBB01000010">
    <property type="protein sequence ID" value="KYH28467.1"/>
    <property type="molecule type" value="Genomic_DNA"/>
</dbReference>
<keyword evidence="1" id="KW-0732">Signal</keyword>
<organism evidence="2 3">
    <name type="scientific">Clostridium colicanis DSM 13634</name>
    <dbReference type="NCBI Taxonomy" id="1121305"/>
    <lineage>
        <taxon>Bacteria</taxon>
        <taxon>Bacillati</taxon>
        <taxon>Bacillota</taxon>
        <taxon>Clostridia</taxon>
        <taxon>Eubacteriales</taxon>
        <taxon>Clostridiaceae</taxon>
        <taxon>Clostridium</taxon>
    </lineage>
</organism>
<dbReference type="Proteomes" id="UP000075374">
    <property type="component" value="Unassembled WGS sequence"/>
</dbReference>
<dbReference type="PIRSF" id="PIRSF033729">
    <property type="entry name" value="UCP033729"/>
    <property type="match status" value="1"/>
</dbReference>
<gene>
    <name evidence="2" type="ORF">CLCOL_19590</name>
</gene>
<sequence length="201" mass="23722">MIKKVLMLFITSLFITLSLSSCGKKEKNPNDAIDYLKSLHSYTCDVSVHIKNSKQEIETQCKQFYHKDYGHRLDINKDRTLLYKKNDIIVSDLNNNKKYTLDKEFDNVYKLSFIEEYIGLLYTDEYIESSFKEIEGREYQLIQLDIPGNNRNIYKAVMYVNLEDNCPDKIVIYDIKGNEVLNFIYKNFVPNAEVSEETFQE</sequence>
<dbReference type="InterPro" id="IPR014584">
    <property type="entry name" value="UCP033729"/>
</dbReference>
<keyword evidence="3" id="KW-1185">Reference proteome</keyword>
<dbReference type="STRING" id="1121305.CLCOL_19590"/>
<feature type="signal peptide" evidence="1">
    <location>
        <begin position="1"/>
        <end position="23"/>
    </location>
</feature>
<dbReference type="PATRIC" id="fig|1121305.3.peg.1962"/>
<evidence type="ECO:0000313" key="2">
    <source>
        <dbReference type="EMBL" id="KYH28467.1"/>
    </source>
</evidence>
<proteinExistence type="predicted"/>
<dbReference type="PROSITE" id="PS51257">
    <property type="entry name" value="PROKAR_LIPOPROTEIN"/>
    <property type="match status" value="1"/>
</dbReference>
<dbReference type="NCBIfam" id="NF041287">
    <property type="entry name" value="lipo_GerS_rel"/>
    <property type="match status" value="1"/>
</dbReference>
<evidence type="ECO:0000313" key="3">
    <source>
        <dbReference type="Proteomes" id="UP000075374"/>
    </source>
</evidence>